<evidence type="ECO:0000256" key="12">
    <source>
        <dbReference type="RuleBase" id="RU003484"/>
    </source>
</evidence>
<evidence type="ECO:0000256" key="11">
    <source>
        <dbReference type="RuleBase" id="RU000537"/>
    </source>
</evidence>
<feature type="transmembrane region" description="Helical" evidence="10">
    <location>
        <begin position="177"/>
        <end position="198"/>
    </location>
</feature>
<dbReference type="PIRSF" id="PIRSF004557">
    <property type="entry name" value="SecY"/>
    <property type="match status" value="1"/>
</dbReference>
<keyword evidence="5 10" id="KW-0653">Protein transport</keyword>
<dbReference type="Proteomes" id="UP000190080">
    <property type="component" value="Unassembled WGS sequence"/>
</dbReference>
<evidence type="ECO:0000256" key="5">
    <source>
        <dbReference type="ARBA" id="ARBA00022927"/>
    </source>
</evidence>
<organism evidence="14 15">
    <name type="scientific">Clostridium oryzae</name>
    <dbReference type="NCBI Taxonomy" id="1450648"/>
    <lineage>
        <taxon>Bacteria</taxon>
        <taxon>Bacillati</taxon>
        <taxon>Bacillota</taxon>
        <taxon>Clostridia</taxon>
        <taxon>Eubacteriales</taxon>
        <taxon>Clostridiaceae</taxon>
        <taxon>Clostridium</taxon>
    </lineage>
</organism>
<accession>A0A1V4IKS5</accession>
<evidence type="ECO:0000256" key="6">
    <source>
        <dbReference type="ARBA" id="ARBA00022989"/>
    </source>
</evidence>
<comment type="function">
    <text evidence="10 11">The central subunit of the protein translocation channel SecYEG. Consists of two halves formed by TMs 1-5 and 6-10. These two domains form a lateral gate at the front which open onto the bilayer between TMs 2 and 7, and are clamped together by SecE at the back. The channel is closed by both a pore ring composed of hydrophobic SecY resides and a short helix (helix 2A) on the extracellular side of the membrane which forms a plug. The plug probably moves laterally to allow the channel to open. The ring and the pore may move independently.</text>
</comment>
<dbReference type="EMBL" id="MZGV01000029">
    <property type="protein sequence ID" value="OPJ60648.1"/>
    <property type="molecule type" value="Genomic_DNA"/>
</dbReference>
<comment type="similarity">
    <text evidence="2 10 13">Belongs to the SecY/SEC61-alpha family.</text>
</comment>
<dbReference type="Pfam" id="PF00344">
    <property type="entry name" value="SecY"/>
    <property type="match status" value="1"/>
</dbReference>
<feature type="transmembrane region" description="Helical" evidence="10">
    <location>
        <begin position="18"/>
        <end position="36"/>
    </location>
</feature>
<comment type="subcellular location">
    <subcellularLocation>
        <location evidence="10">Cell membrane</location>
        <topology evidence="10">Multi-pass membrane protein</topology>
    </subcellularLocation>
    <subcellularLocation>
        <location evidence="1 12">Membrane</location>
        <topology evidence="1 12">Multi-pass membrane protein</topology>
    </subcellularLocation>
</comment>
<keyword evidence="8 10" id="KW-0472">Membrane</keyword>
<feature type="transmembrane region" description="Helical" evidence="10">
    <location>
        <begin position="117"/>
        <end position="133"/>
    </location>
</feature>
<reference evidence="14 15" key="1">
    <citation type="submission" date="2017-03" db="EMBL/GenBank/DDBJ databases">
        <title>Genome sequence of Clostridium oryzae DSM 28571.</title>
        <authorList>
            <person name="Poehlein A."/>
            <person name="Daniel R."/>
        </authorList>
    </citation>
    <scope>NUCLEOTIDE SEQUENCE [LARGE SCALE GENOMIC DNA]</scope>
    <source>
        <strain evidence="14 15">DSM 28571</strain>
    </source>
</reference>
<evidence type="ECO:0000256" key="2">
    <source>
        <dbReference type="ARBA" id="ARBA00005751"/>
    </source>
</evidence>
<dbReference type="Gene3D" id="1.10.3370.10">
    <property type="entry name" value="SecY subunit domain"/>
    <property type="match status" value="1"/>
</dbReference>
<feature type="transmembrane region" description="Helical" evidence="10">
    <location>
        <begin position="360"/>
        <end position="382"/>
    </location>
</feature>
<dbReference type="GO" id="GO:0043952">
    <property type="term" value="P:protein transport by the Sec complex"/>
    <property type="evidence" value="ECO:0007669"/>
    <property type="project" value="UniProtKB-UniRule"/>
</dbReference>
<dbReference type="GO" id="GO:0065002">
    <property type="term" value="P:intracellular protein transmembrane transport"/>
    <property type="evidence" value="ECO:0007669"/>
    <property type="project" value="UniProtKB-UniRule"/>
</dbReference>
<protein>
    <recommendedName>
        <fullName evidence="9 10">Protein translocase subunit SecY</fullName>
    </recommendedName>
</protein>
<evidence type="ECO:0000256" key="9">
    <source>
        <dbReference type="ARBA" id="ARBA00039733"/>
    </source>
</evidence>
<feature type="transmembrane region" description="Helical" evidence="10">
    <location>
        <begin position="255"/>
        <end position="276"/>
    </location>
</feature>
<evidence type="ECO:0000256" key="3">
    <source>
        <dbReference type="ARBA" id="ARBA00022448"/>
    </source>
</evidence>
<evidence type="ECO:0000256" key="1">
    <source>
        <dbReference type="ARBA" id="ARBA00004141"/>
    </source>
</evidence>
<dbReference type="NCBIfam" id="TIGR00967">
    <property type="entry name" value="3a0501s007"/>
    <property type="match status" value="1"/>
</dbReference>
<dbReference type="InterPro" id="IPR026593">
    <property type="entry name" value="SecY"/>
</dbReference>
<dbReference type="SUPFAM" id="SSF103491">
    <property type="entry name" value="Preprotein translocase SecY subunit"/>
    <property type="match status" value="1"/>
</dbReference>
<feature type="transmembrane region" description="Helical" evidence="10">
    <location>
        <begin position="69"/>
        <end position="96"/>
    </location>
</feature>
<dbReference type="PROSITE" id="PS00755">
    <property type="entry name" value="SECY_1"/>
    <property type="match status" value="1"/>
</dbReference>
<dbReference type="GO" id="GO:0006605">
    <property type="term" value="P:protein targeting"/>
    <property type="evidence" value="ECO:0007669"/>
    <property type="project" value="UniProtKB-UniRule"/>
</dbReference>
<dbReference type="OrthoDB" id="9809248at2"/>
<evidence type="ECO:0000256" key="4">
    <source>
        <dbReference type="ARBA" id="ARBA00022692"/>
    </source>
</evidence>
<comment type="caution">
    <text evidence="14">The sequence shown here is derived from an EMBL/GenBank/DDBJ whole genome shotgun (WGS) entry which is preliminary data.</text>
</comment>
<keyword evidence="10" id="KW-1003">Cell membrane</keyword>
<dbReference type="STRING" id="1450648.CLORY_26990"/>
<name>A0A1V4IKS5_9CLOT</name>
<dbReference type="PANTHER" id="PTHR10906">
    <property type="entry name" value="SECY/SEC61-ALPHA FAMILY MEMBER"/>
    <property type="match status" value="1"/>
</dbReference>
<dbReference type="PROSITE" id="PS00756">
    <property type="entry name" value="SECY_2"/>
    <property type="match status" value="1"/>
</dbReference>
<evidence type="ECO:0000313" key="14">
    <source>
        <dbReference type="EMBL" id="OPJ60648.1"/>
    </source>
</evidence>
<proteinExistence type="inferred from homology"/>
<dbReference type="InterPro" id="IPR002208">
    <property type="entry name" value="SecY/SEC61-alpha"/>
</dbReference>
<feature type="transmembrane region" description="Helical" evidence="10">
    <location>
        <begin position="210"/>
        <end position="229"/>
    </location>
</feature>
<dbReference type="InterPro" id="IPR030659">
    <property type="entry name" value="SecY_CS"/>
</dbReference>
<dbReference type="FunFam" id="1.10.3370.10:FF:000001">
    <property type="entry name" value="Preprotein translocase subunit SecY"/>
    <property type="match status" value="1"/>
</dbReference>
<dbReference type="RefSeq" id="WP_079425310.1">
    <property type="nucleotide sequence ID" value="NZ_MZGV01000029.1"/>
</dbReference>
<dbReference type="GO" id="GO:0005886">
    <property type="term" value="C:plasma membrane"/>
    <property type="evidence" value="ECO:0007669"/>
    <property type="project" value="UniProtKB-SubCell"/>
</dbReference>
<evidence type="ECO:0000313" key="15">
    <source>
        <dbReference type="Proteomes" id="UP000190080"/>
    </source>
</evidence>
<keyword evidence="7 10" id="KW-0811">Translocation</keyword>
<keyword evidence="6 10" id="KW-1133">Transmembrane helix</keyword>
<dbReference type="HAMAP" id="MF_01465">
    <property type="entry name" value="SecY"/>
    <property type="match status" value="1"/>
</dbReference>
<dbReference type="InterPro" id="IPR023201">
    <property type="entry name" value="SecY_dom_sf"/>
</dbReference>
<dbReference type="AlphaFoldDB" id="A0A1V4IKS5"/>
<feature type="transmembrane region" description="Helical" evidence="10">
    <location>
        <begin position="145"/>
        <end position="165"/>
    </location>
</feature>
<keyword evidence="15" id="KW-1185">Reference proteome</keyword>
<dbReference type="PRINTS" id="PR00303">
    <property type="entry name" value="SECYTRNLCASE"/>
</dbReference>
<keyword evidence="4 10" id="KW-0812">Transmembrane</keyword>
<sequence length="426" mass="47488">MLSTLKNAWKVPDLRKRILYTLFLVAIYRLGSHILVPGVDTSNLNQQASDTNSLISFYNLISGGAFRQFSIFALGVLPYINASIIMQLLTVAIPYLEQLSKEGEDGRKKIQKYTRNFSVVLAAIQAWGTYVLIVNQGQMATDNWFNTFVIILVLTAASTFLMWLGDMITVKGIGNGVSILIFINIISGIPTGAIKLISLQQADTVDIVQIIGFIAALAVLLFIVIFMSLSERRITVQYAGKTVGNKTYKGQSSHIPFNLISTGVIAIIFAMSVMQFPVTIGQFFKDAKWSQWISTSPYSIFNDKSWLYPIIYALLVIFFCWFYGEVTFKPEEMAENIYKSSGFIPGIRPGKSTVEYIEKVLLKVSVIGGLFSAILAIAPIIVATRTNFTNIYFGGTSILILVSTAMDTFRQLESQLIMRHYHGFLK</sequence>
<evidence type="ECO:0000256" key="8">
    <source>
        <dbReference type="ARBA" id="ARBA00023136"/>
    </source>
</evidence>
<evidence type="ECO:0000256" key="10">
    <source>
        <dbReference type="HAMAP-Rule" id="MF_01465"/>
    </source>
</evidence>
<evidence type="ECO:0000256" key="7">
    <source>
        <dbReference type="ARBA" id="ARBA00023010"/>
    </source>
</evidence>
<feature type="transmembrane region" description="Helical" evidence="10">
    <location>
        <begin position="306"/>
        <end position="324"/>
    </location>
</feature>
<gene>
    <name evidence="10 14" type="primary">secY</name>
    <name evidence="14" type="ORF">CLORY_26990</name>
</gene>
<keyword evidence="3 10" id="KW-0813">Transport</keyword>
<feature type="transmembrane region" description="Helical" evidence="10">
    <location>
        <begin position="388"/>
        <end position="409"/>
    </location>
</feature>
<comment type="subunit">
    <text evidence="10">Component of the Sec protein translocase complex. Heterotrimer consisting of SecY, SecE and SecG subunits. The heterotrimers can form oligomers, although 1 heterotrimer is thought to be able to translocate proteins. Interacts with the ribosome. Interacts with SecDF, and other proteins may be involved. Interacts with SecA.</text>
</comment>
<evidence type="ECO:0000256" key="13">
    <source>
        <dbReference type="RuleBase" id="RU004349"/>
    </source>
</evidence>